<protein>
    <submittedName>
        <fullName evidence="3">Uncharacterized acetyltransferase At3g50280</fullName>
    </submittedName>
</protein>
<dbReference type="RefSeq" id="XP_048323029.1">
    <property type="nucleotide sequence ID" value="XM_048467072.2"/>
</dbReference>
<organism evidence="2 3">
    <name type="scientific">Ziziphus jujuba</name>
    <name type="common">Chinese jujube</name>
    <name type="synonym">Ziziphus sativa</name>
    <dbReference type="NCBI Taxonomy" id="326968"/>
    <lineage>
        <taxon>Eukaryota</taxon>
        <taxon>Viridiplantae</taxon>
        <taxon>Streptophyta</taxon>
        <taxon>Embryophyta</taxon>
        <taxon>Tracheophyta</taxon>
        <taxon>Spermatophyta</taxon>
        <taxon>Magnoliopsida</taxon>
        <taxon>eudicotyledons</taxon>
        <taxon>Gunneridae</taxon>
        <taxon>Pentapetalae</taxon>
        <taxon>rosids</taxon>
        <taxon>fabids</taxon>
        <taxon>Rosales</taxon>
        <taxon>Rhamnaceae</taxon>
        <taxon>Paliureae</taxon>
        <taxon>Ziziphus</taxon>
    </lineage>
</organism>
<dbReference type="Proteomes" id="UP001652623">
    <property type="component" value="Chromosome 12"/>
</dbReference>
<evidence type="ECO:0000313" key="2">
    <source>
        <dbReference type="Proteomes" id="UP001652623"/>
    </source>
</evidence>
<dbReference type="GeneID" id="125420431"/>
<reference evidence="3" key="1">
    <citation type="submission" date="2025-08" db="UniProtKB">
        <authorList>
            <consortium name="RefSeq"/>
        </authorList>
    </citation>
    <scope>IDENTIFICATION</scope>
    <source>
        <tissue evidence="3">Seedling</tissue>
    </source>
</reference>
<gene>
    <name evidence="3" type="primary">LOC125420431</name>
</gene>
<keyword evidence="1" id="KW-0808">Transferase</keyword>
<dbReference type="Gene3D" id="3.30.559.10">
    <property type="entry name" value="Chloramphenicol acetyltransferase-like domain"/>
    <property type="match status" value="2"/>
</dbReference>
<keyword evidence="2" id="KW-1185">Reference proteome</keyword>
<dbReference type="Pfam" id="PF02458">
    <property type="entry name" value="Transferase"/>
    <property type="match status" value="2"/>
</dbReference>
<name>A0ABM3I899_ZIZJJ</name>
<evidence type="ECO:0000313" key="3">
    <source>
        <dbReference type="RefSeq" id="XP_048323029.1"/>
    </source>
</evidence>
<evidence type="ECO:0000256" key="1">
    <source>
        <dbReference type="ARBA" id="ARBA00022679"/>
    </source>
</evidence>
<dbReference type="InterPro" id="IPR023213">
    <property type="entry name" value="CAT-like_dom_sf"/>
</dbReference>
<accession>A0ABM3I899</accession>
<dbReference type="InterPro" id="IPR051283">
    <property type="entry name" value="Sec_Metabolite_Acyltrans"/>
</dbReference>
<sequence length="511" mass="56844">MCVSQFHNSVVISFVKGSGMGSGSGVKIVSECFVEPHQGLQKPTPPFHLTPWDVNLINFHFHIQNGLLFAVKPPEMKTLLENLKSSLSLTLLHFYPVAGRIRAIKHINGNNNEILILNHENEKEAANNADAEVSYSYHVDCNNSSGVKFIHAISLHKDFGVSDLLHSQSPSYDDDIPAGVLQSLFMDDKDVNDLKSKSLLTITVVELVDGIFLGCSMNHIVADGNSFCYFLSMWSHIFQQQQQQQNIITISRPPMLERWFPDGYGPVLKVPFALRSFDSFTIPQPPPRRARIFHLYSQAIANIKAKAIADLTATNNPNANGVIPKISSFQALSAFLWRTITQVRNLPPDRTLLLVSPINNRSRLDPPLPAEYFGNAVGMIAVITTAGELLSNNLGWAAWKINQAVVNYDDTQVGQWLHDWLKSPRCLMPDDQIKLCSVVVNDFSKFSTIDNEFGILGKPLGFYFGNRNLMSDGNVCACSGREHGSIALDICLSPDAMSRLLSHEHFMEAVR</sequence>
<proteinExistence type="predicted"/>
<dbReference type="PANTHER" id="PTHR31896">
    <property type="entry name" value="FAMILY REGULATORY PROTEIN, PUTATIVE (AFU_ORTHOLOGUE AFUA_3G14730)-RELATED"/>
    <property type="match status" value="1"/>
</dbReference>
<dbReference type="PANTHER" id="PTHR31896:SF12">
    <property type="entry name" value="HXXXD-TYPE ACYL-TRANSFERASE FAMILY PROTEIN"/>
    <property type="match status" value="1"/>
</dbReference>